<gene>
    <name evidence="1" type="ORF">RPERSI_LOCUS17480</name>
</gene>
<evidence type="ECO:0000313" key="1">
    <source>
        <dbReference type="EMBL" id="CAG8780320.1"/>
    </source>
</evidence>
<sequence>CLLAIGLAESYMLQNEPSMEQIILIGIVILFSYFTYWAIINSKCRESPRTVGSETSQLQRDREINFMIDDAHFTPQTPPPTYTRTINHMGLPPPYTSSESDSINHRSVITNGYSSSIEEGTTQSTTSSMIQTPPLSYSTNLAHQR</sequence>
<proteinExistence type="predicted"/>
<dbReference type="EMBL" id="CAJVQC010044822">
    <property type="protein sequence ID" value="CAG8780320.1"/>
    <property type="molecule type" value="Genomic_DNA"/>
</dbReference>
<protein>
    <submittedName>
        <fullName evidence="1">7812_t:CDS:1</fullName>
    </submittedName>
</protein>
<feature type="non-terminal residue" evidence="1">
    <location>
        <position position="145"/>
    </location>
</feature>
<comment type="caution">
    <text evidence="1">The sequence shown here is derived from an EMBL/GenBank/DDBJ whole genome shotgun (WGS) entry which is preliminary data.</text>
</comment>
<dbReference type="Proteomes" id="UP000789920">
    <property type="component" value="Unassembled WGS sequence"/>
</dbReference>
<keyword evidence="2" id="KW-1185">Reference proteome</keyword>
<name>A0ACA9R853_9GLOM</name>
<reference evidence="1" key="1">
    <citation type="submission" date="2021-06" db="EMBL/GenBank/DDBJ databases">
        <authorList>
            <person name="Kallberg Y."/>
            <person name="Tangrot J."/>
            <person name="Rosling A."/>
        </authorList>
    </citation>
    <scope>NUCLEOTIDE SEQUENCE</scope>
    <source>
        <strain evidence="1">MA461A</strain>
    </source>
</reference>
<accession>A0ACA9R853</accession>
<evidence type="ECO:0000313" key="2">
    <source>
        <dbReference type="Proteomes" id="UP000789920"/>
    </source>
</evidence>
<organism evidence="1 2">
    <name type="scientific">Racocetra persica</name>
    <dbReference type="NCBI Taxonomy" id="160502"/>
    <lineage>
        <taxon>Eukaryota</taxon>
        <taxon>Fungi</taxon>
        <taxon>Fungi incertae sedis</taxon>
        <taxon>Mucoromycota</taxon>
        <taxon>Glomeromycotina</taxon>
        <taxon>Glomeromycetes</taxon>
        <taxon>Diversisporales</taxon>
        <taxon>Gigasporaceae</taxon>
        <taxon>Racocetra</taxon>
    </lineage>
</organism>
<feature type="non-terminal residue" evidence="1">
    <location>
        <position position="1"/>
    </location>
</feature>